<evidence type="ECO:0000313" key="2">
    <source>
        <dbReference type="EMBL" id="KAJ8303382.1"/>
    </source>
</evidence>
<name>A0ABQ9EDK0_TEGGR</name>
<feature type="transmembrane region" description="Helical" evidence="1">
    <location>
        <begin position="7"/>
        <end position="28"/>
    </location>
</feature>
<evidence type="ECO:0000256" key="1">
    <source>
        <dbReference type="SAM" id="Phobius"/>
    </source>
</evidence>
<keyword evidence="3" id="KW-1185">Reference proteome</keyword>
<proteinExistence type="predicted"/>
<keyword evidence="1" id="KW-0812">Transmembrane</keyword>
<evidence type="ECO:0000313" key="3">
    <source>
        <dbReference type="Proteomes" id="UP001217089"/>
    </source>
</evidence>
<feature type="transmembrane region" description="Helical" evidence="1">
    <location>
        <begin position="61"/>
        <end position="78"/>
    </location>
</feature>
<accession>A0ABQ9EDK0</accession>
<protein>
    <submittedName>
        <fullName evidence="2">Uncharacterized protein</fullName>
    </submittedName>
</protein>
<comment type="caution">
    <text evidence="2">The sequence shown here is derived from an EMBL/GenBank/DDBJ whole genome shotgun (WGS) entry which is preliminary data.</text>
</comment>
<sequence length="79" mass="8829">MERIKIFCFMGNFGTICCFLLISIFPLGTDGLNSESESSVNGSSSNLRYQLAVFDFQRVELPFVICLWILIVSLAKIAT</sequence>
<keyword evidence="1" id="KW-1133">Transmembrane helix</keyword>
<dbReference type="EMBL" id="JARBDR010000917">
    <property type="protein sequence ID" value="KAJ8303382.1"/>
    <property type="molecule type" value="Genomic_DNA"/>
</dbReference>
<gene>
    <name evidence="2" type="ORF">KUTeg_019778</name>
</gene>
<reference evidence="2 3" key="1">
    <citation type="submission" date="2022-12" db="EMBL/GenBank/DDBJ databases">
        <title>Chromosome-level genome of Tegillarca granosa.</title>
        <authorList>
            <person name="Kim J."/>
        </authorList>
    </citation>
    <scope>NUCLEOTIDE SEQUENCE [LARGE SCALE GENOMIC DNA]</scope>
    <source>
        <strain evidence="2">Teg-2019</strain>
        <tissue evidence="2">Adductor muscle</tissue>
    </source>
</reference>
<organism evidence="2 3">
    <name type="scientific">Tegillarca granosa</name>
    <name type="common">Malaysian cockle</name>
    <name type="synonym">Anadara granosa</name>
    <dbReference type="NCBI Taxonomy" id="220873"/>
    <lineage>
        <taxon>Eukaryota</taxon>
        <taxon>Metazoa</taxon>
        <taxon>Spiralia</taxon>
        <taxon>Lophotrochozoa</taxon>
        <taxon>Mollusca</taxon>
        <taxon>Bivalvia</taxon>
        <taxon>Autobranchia</taxon>
        <taxon>Pteriomorphia</taxon>
        <taxon>Arcoida</taxon>
        <taxon>Arcoidea</taxon>
        <taxon>Arcidae</taxon>
        <taxon>Tegillarca</taxon>
    </lineage>
</organism>
<keyword evidence="1" id="KW-0472">Membrane</keyword>
<dbReference type="Proteomes" id="UP001217089">
    <property type="component" value="Unassembled WGS sequence"/>
</dbReference>